<keyword evidence="4" id="KW-0805">Transcription regulation</keyword>
<sequence length="105" mass="11639">MSQFTLYRNNDKATAKAYPFFVNVQNELLDPLNSRLVIPLTPLALLEQKAPSHLCPTISISKGDFVLLTHQMASVPVKLLSSPVDDLTIFRNEIIAAIDFLITGI</sequence>
<proteinExistence type="inferred from homology"/>
<comment type="similarity">
    <text evidence="1">Belongs to the CcdB toxin family.</text>
</comment>
<protein>
    <recommendedName>
        <fullName evidence="2">Toxin CcdB</fullName>
    </recommendedName>
    <alternativeName>
        <fullName evidence="7">Cytotoxic protein CcdB</fullName>
    </alternativeName>
    <alternativeName>
        <fullName evidence="6">Protein LetD</fullName>
    </alternativeName>
</protein>
<evidence type="ECO:0000256" key="5">
    <source>
        <dbReference type="ARBA" id="ARBA00023163"/>
    </source>
</evidence>
<evidence type="ECO:0000256" key="2">
    <source>
        <dbReference type="ARBA" id="ARBA00015075"/>
    </source>
</evidence>
<dbReference type="Gene3D" id="2.30.30.110">
    <property type="match status" value="1"/>
</dbReference>
<evidence type="ECO:0000256" key="3">
    <source>
        <dbReference type="ARBA" id="ARBA00022491"/>
    </source>
</evidence>
<evidence type="ECO:0000256" key="1">
    <source>
        <dbReference type="ARBA" id="ARBA00005230"/>
    </source>
</evidence>
<dbReference type="Proteomes" id="UP000676428">
    <property type="component" value="Chromosome"/>
</dbReference>
<dbReference type="InterPro" id="IPR011067">
    <property type="entry name" value="Plasmid_toxin/cell-grow_inhib"/>
</dbReference>
<dbReference type="RefSeq" id="WP_213682436.1">
    <property type="nucleotide sequence ID" value="NZ_CP074572.1"/>
</dbReference>
<keyword evidence="3" id="KW-0678">Repressor</keyword>
<evidence type="ECO:0000256" key="7">
    <source>
        <dbReference type="ARBA" id="ARBA00033135"/>
    </source>
</evidence>
<dbReference type="SUPFAM" id="SSF50118">
    <property type="entry name" value="Cell growth inhibitor/plasmid maintenance toxic component"/>
    <property type="match status" value="1"/>
</dbReference>
<name>A0ABX8DGL9_9GAMM</name>
<evidence type="ECO:0000256" key="4">
    <source>
        <dbReference type="ARBA" id="ARBA00023015"/>
    </source>
</evidence>
<dbReference type="InterPro" id="IPR002712">
    <property type="entry name" value="CcdB"/>
</dbReference>
<evidence type="ECO:0000256" key="6">
    <source>
        <dbReference type="ARBA" id="ARBA00029628"/>
    </source>
</evidence>
<evidence type="ECO:0000313" key="9">
    <source>
        <dbReference type="Proteomes" id="UP000676428"/>
    </source>
</evidence>
<accession>A0ABX8DGL9</accession>
<keyword evidence="9" id="KW-1185">Reference proteome</keyword>
<organism evidence="8 9">
    <name type="scientific">Shewanella dokdonensis</name>
    <dbReference type="NCBI Taxonomy" id="712036"/>
    <lineage>
        <taxon>Bacteria</taxon>
        <taxon>Pseudomonadati</taxon>
        <taxon>Pseudomonadota</taxon>
        <taxon>Gammaproteobacteria</taxon>
        <taxon>Alteromonadales</taxon>
        <taxon>Shewanellaceae</taxon>
        <taxon>Shewanella</taxon>
    </lineage>
</organism>
<dbReference type="EMBL" id="CP074572">
    <property type="protein sequence ID" value="QVK23820.1"/>
    <property type="molecule type" value="Genomic_DNA"/>
</dbReference>
<reference evidence="8 9" key="1">
    <citation type="journal article" date="2012" name="Int. J. Syst. Evol. Microbiol.">
        <title>Shewanella dokdonensis sp. nov., isolated from seawater.</title>
        <authorList>
            <person name="Sung H.R."/>
            <person name="Yoon J.H."/>
            <person name="Ghim S.Y."/>
        </authorList>
    </citation>
    <scope>NUCLEOTIDE SEQUENCE [LARGE SCALE GENOMIC DNA]</scope>
    <source>
        <strain evidence="8 9">DSM 23626</strain>
    </source>
</reference>
<keyword evidence="5" id="KW-0804">Transcription</keyword>
<gene>
    <name evidence="8" type="ORF">KHX94_03870</name>
</gene>
<evidence type="ECO:0000313" key="8">
    <source>
        <dbReference type="EMBL" id="QVK23820.1"/>
    </source>
</evidence>
<dbReference type="Pfam" id="PF01845">
    <property type="entry name" value="CcdB"/>
    <property type="match status" value="1"/>
</dbReference>